<sequence>MSASPFIDTYDAPMLDFANDLDVQMNMPGSDSFSPEAIMEHDSHILATTESLFADNESVEVDMESYDGVNTEYEMADETEHYLHYGDELLDVEVHDASATHSPSFPPPADIPDPVQDLHAETSIHSSPAIMHPLPSIDGPEFSHHDISPAVGTSSNEEATVHLDVGLSDERPLVYEHHVDAPEESVTVQPESSKSAVDHLPRSTDDNQLEEKSNTAASLGLTHGADEHQGSARDDGSLPSSVPETHLMAAVSGSSDEPHNEVLSAEHDSAHSNATELQHDHTVPSEDANDPHEISEGVYIDPPPAVLLSIISADESKYCLFNQPSSESGHLSHVGSPDAVPVVGQETLTLLLHHRPTLYYEPLTNVFEAFRQEDLVAQIPDVLEGELVLDAYDLQLTISEDNVYAREVTLHDLNVLHDGSDITGPLRIQLRVAAPRFILRYHLLQDQIARINLAAESADSNNNQADQVFGEESLNEHNNQELTANNVHHDDQAEKHVAEQKDLGPSEASEHVSREEENYEGNQTLLPEAQEYEGYVQAEGEGAESLEEDGFSPSPAGDEDAEGEDLDADALHDVADTDAPVPVTDDLVNYDGEHAEYQDHVQLEEYDERYGEDLPEGAGGEPPEDYNHAPEESAALETYVAVDERQVALPESDTLNEAAEESVFGENESFPQDKQVTPISSADDQDSNHNTVVDNPDSRNHATQRKPDDVNEPSEKDGPVAQGGVDTLDISFPTVSEHGTEADLATELSTDYPEISGHVYGEADDQNEDYGEDWDWNPDVQGEFHEDWIDPEAMSNESSVTLSSKASAKRGHDEVDADDYDEISVRQPPSSPGSKRHRVV</sequence>
<dbReference type="HOGENOM" id="CLU_017165_0_0_1"/>
<feature type="compositionally biased region" description="Basic and acidic residues" evidence="1">
    <location>
        <begin position="196"/>
        <end position="213"/>
    </location>
</feature>
<organism>
    <name type="scientific">Serpula lacrymans var. lacrymans (strain S7.9)</name>
    <name type="common">Dry rot fungus</name>
    <dbReference type="NCBI Taxonomy" id="578457"/>
    <lineage>
        <taxon>Eukaryota</taxon>
        <taxon>Fungi</taxon>
        <taxon>Dikarya</taxon>
        <taxon>Basidiomycota</taxon>
        <taxon>Agaricomycotina</taxon>
        <taxon>Agaricomycetes</taxon>
        <taxon>Agaricomycetidae</taxon>
        <taxon>Boletales</taxon>
        <taxon>Coniophorineae</taxon>
        <taxon>Serpulaceae</taxon>
        <taxon>Serpula</taxon>
    </lineage>
</organism>
<dbReference type="Pfam" id="PF10336">
    <property type="entry name" value="DUF2420"/>
    <property type="match status" value="1"/>
</dbReference>
<evidence type="ECO:0000313" key="2">
    <source>
        <dbReference type="EMBL" id="EGO21711.1"/>
    </source>
</evidence>
<proteinExistence type="predicted"/>
<feature type="region of interest" description="Disordered" evidence="1">
    <location>
        <begin position="181"/>
        <end position="213"/>
    </location>
</feature>
<feature type="compositionally biased region" description="Basic and acidic residues" evidence="1">
    <location>
        <begin position="591"/>
        <end position="612"/>
    </location>
</feature>
<feature type="compositionally biased region" description="Acidic residues" evidence="1">
    <location>
        <begin position="557"/>
        <end position="568"/>
    </location>
</feature>
<dbReference type="RefSeq" id="XP_007321497.1">
    <property type="nucleotide sequence ID" value="XM_007321435.1"/>
</dbReference>
<dbReference type="KEGG" id="sla:SERLADRAFT_440946"/>
<feature type="compositionally biased region" description="Basic and acidic residues" evidence="1">
    <location>
        <begin position="277"/>
        <end position="295"/>
    </location>
</feature>
<gene>
    <name evidence="2" type="ORF">SERLADRAFT_440946</name>
</gene>
<dbReference type="InterPro" id="IPR018822">
    <property type="entry name" value="UPF0646"/>
</dbReference>
<dbReference type="EMBL" id="GL945438">
    <property type="protein sequence ID" value="EGO21711.1"/>
    <property type="molecule type" value="Genomic_DNA"/>
</dbReference>
<protein>
    <submittedName>
        <fullName evidence="2">Uncharacterized protein</fullName>
    </submittedName>
</protein>
<feature type="compositionally biased region" description="Basic and acidic residues" evidence="1">
    <location>
        <begin position="696"/>
        <end position="718"/>
    </location>
</feature>
<feature type="region of interest" description="Disordered" evidence="1">
    <location>
        <begin position="540"/>
        <end position="772"/>
    </location>
</feature>
<feature type="compositionally biased region" description="Polar residues" evidence="1">
    <location>
        <begin position="186"/>
        <end position="195"/>
    </location>
</feature>
<dbReference type="GeneID" id="18815458"/>
<dbReference type="AlphaFoldDB" id="F8P524"/>
<evidence type="ECO:0000256" key="1">
    <source>
        <dbReference type="SAM" id="MobiDB-lite"/>
    </source>
</evidence>
<feature type="region of interest" description="Disordered" evidence="1">
    <location>
        <begin position="493"/>
        <end position="521"/>
    </location>
</feature>
<feature type="compositionally biased region" description="Basic and acidic residues" evidence="1">
    <location>
        <begin position="493"/>
        <end position="516"/>
    </location>
</feature>
<feature type="region of interest" description="Disordered" evidence="1">
    <location>
        <begin position="792"/>
        <end position="840"/>
    </location>
</feature>
<feature type="region of interest" description="Disordered" evidence="1">
    <location>
        <begin position="128"/>
        <end position="156"/>
    </location>
</feature>
<name>F8P524_SERL9</name>
<reference evidence="2" key="1">
    <citation type="submission" date="2011-04" db="EMBL/GenBank/DDBJ databases">
        <title>Evolution of plant cell wall degrading machinery underlies the functional diversity of forest fungi.</title>
        <authorList>
            <consortium name="US DOE Joint Genome Institute (JGI-PGF)"/>
            <person name="Eastwood D.C."/>
            <person name="Floudas D."/>
            <person name="Binder M."/>
            <person name="Majcherczyk A."/>
            <person name="Schneider P."/>
            <person name="Aerts A."/>
            <person name="Asiegbu F.O."/>
            <person name="Baker S.E."/>
            <person name="Barry K."/>
            <person name="Bendiksby M."/>
            <person name="Blumentritt M."/>
            <person name="Coutinho P.M."/>
            <person name="Cullen D."/>
            <person name="Cullen D."/>
            <person name="Gathman A."/>
            <person name="Goodell B."/>
            <person name="Henrissat B."/>
            <person name="Ihrmark K."/>
            <person name="Kauserud H."/>
            <person name="Kohler A."/>
            <person name="LaButti K."/>
            <person name="Lapidus A."/>
            <person name="Lavin J.L."/>
            <person name="Lee Y.-H."/>
            <person name="Lindquist E."/>
            <person name="Lilly W."/>
            <person name="Lucas S."/>
            <person name="Morin E."/>
            <person name="Murat C."/>
            <person name="Oguiza J.A."/>
            <person name="Park J."/>
            <person name="Pisabarro A.G."/>
            <person name="Riley R."/>
            <person name="Rosling A."/>
            <person name="Salamov A."/>
            <person name="Schmidt O."/>
            <person name="Schmutz J."/>
            <person name="Skrede I."/>
            <person name="Stenlid J."/>
            <person name="Wiebenga A."/>
            <person name="Xie X."/>
            <person name="Kues U."/>
            <person name="Hibbett D.S."/>
            <person name="Hoffmeister D."/>
            <person name="Hogberg N."/>
            <person name="Martin F."/>
            <person name="Grigoriev I.V."/>
            <person name="Watkinson S.C."/>
        </authorList>
    </citation>
    <scope>NUCLEOTIDE SEQUENCE</scope>
    <source>
        <strain evidence="2">S7.9</strain>
    </source>
</reference>
<feature type="compositionally biased region" description="Acidic residues" evidence="1">
    <location>
        <begin position="762"/>
        <end position="772"/>
    </location>
</feature>
<dbReference type="OrthoDB" id="2507795at2759"/>
<feature type="compositionally biased region" description="Polar residues" evidence="1">
    <location>
        <begin position="795"/>
        <end position="806"/>
    </location>
</feature>
<accession>F8P524</accession>
<dbReference type="Proteomes" id="UP000008064">
    <property type="component" value="Unassembled WGS sequence"/>
</dbReference>
<feature type="region of interest" description="Disordered" evidence="1">
    <location>
        <begin position="266"/>
        <end position="297"/>
    </location>
</feature>
<feature type="compositionally biased region" description="Polar residues" evidence="1">
    <location>
        <begin position="669"/>
        <end position="693"/>
    </location>
</feature>
<feature type="compositionally biased region" description="Acidic residues" evidence="1">
    <location>
        <begin position="541"/>
        <end position="550"/>
    </location>
</feature>